<dbReference type="InterPro" id="IPR003781">
    <property type="entry name" value="CoA-bd"/>
</dbReference>
<dbReference type="AlphaFoldDB" id="A0A368L4J1"/>
<organism evidence="2 3">
    <name type="scientific">Parvibium lacunae</name>
    <dbReference type="NCBI Taxonomy" id="1888893"/>
    <lineage>
        <taxon>Bacteria</taxon>
        <taxon>Pseudomonadati</taxon>
        <taxon>Pseudomonadota</taxon>
        <taxon>Betaproteobacteria</taxon>
        <taxon>Burkholderiales</taxon>
        <taxon>Alcaligenaceae</taxon>
        <taxon>Parvibium</taxon>
    </lineage>
</organism>
<evidence type="ECO:0000313" key="2">
    <source>
        <dbReference type="EMBL" id="RCS58435.1"/>
    </source>
</evidence>
<dbReference type="Pfam" id="PF13380">
    <property type="entry name" value="CoA_binding_2"/>
    <property type="match status" value="1"/>
</dbReference>
<dbReference type="RefSeq" id="WP_114402518.1">
    <property type="nucleotide sequence ID" value="NZ_QPGB01000002.1"/>
</dbReference>
<protein>
    <submittedName>
        <fullName evidence="2">CoA-binding protein</fullName>
    </submittedName>
</protein>
<dbReference type="EMBL" id="QPGB01000002">
    <property type="protein sequence ID" value="RCS58435.1"/>
    <property type="molecule type" value="Genomic_DNA"/>
</dbReference>
<dbReference type="PANTHER" id="PTHR33303:SF2">
    <property type="entry name" value="COA-BINDING DOMAIN-CONTAINING PROTEIN"/>
    <property type="match status" value="1"/>
</dbReference>
<dbReference type="Proteomes" id="UP000252357">
    <property type="component" value="Unassembled WGS sequence"/>
</dbReference>
<accession>A0A368L4J1</accession>
<keyword evidence="3" id="KW-1185">Reference proteome</keyword>
<dbReference type="InterPro" id="IPR036291">
    <property type="entry name" value="NAD(P)-bd_dom_sf"/>
</dbReference>
<dbReference type="PANTHER" id="PTHR33303">
    <property type="entry name" value="CYTOPLASMIC PROTEIN-RELATED"/>
    <property type="match status" value="1"/>
</dbReference>
<proteinExistence type="predicted"/>
<dbReference type="OrthoDB" id="9804695at2"/>
<sequence>MNPHAQPNTNFDRIFTQCRRIAVVGLSPNPARPSHYVSRYLQLQGYQLIPVNPGHRLLLGEVSYPELSAIPEALDWVLCFRRSEEMPALASVAIAKQARCFWMQVGIQHDTARSSCEQAGVWVVENRCAMVEHQRWQAGR</sequence>
<feature type="domain" description="CoA-binding" evidence="1">
    <location>
        <begin position="15"/>
        <end position="107"/>
    </location>
</feature>
<name>A0A368L4J1_9BURK</name>
<evidence type="ECO:0000259" key="1">
    <source>
        <dbReference type="SMART" id="SM00881"/>
    </source>
</evidence>
<evidence type="ECO:0000313" key="3">
    <source>
        <dbReference type="Proteomes" id="UP000252357"/>
    </source>
</evidence>
<gene>
    <name evidence="2" type="ORF">DU000_06375</name>
</gene>
<reference evidence="2 3" key="1">
    <citation type="journal article" date="2018" name="Int. J. Syst. Evol. Microbiol.">
        <title>Parvibium lacunae gen. nov., sp. nov., a new member of the family Alcaligenaceae isolated from a freshwater pond.</title>
        <authorList>
            <person name="Chen W.M."/>
            <person name="Xie P.B."/>
            <person name="Hsu M.Y."/>
            <person name="Sheu S.Y."/>
        </authorList>
    </citation>
    <scope>NUCLEOTIDE SEQUENCE [LARGE SCALE GENOMIC DNA]</scope>
    <source>
        <strain evidence="2 3">KMB9</strain>
    </source>
</reference>
<dbReference type="SUPFAM" id="SSF51735">
    <property type="entry name" value="NAD(P)-binding Rossmann-fold domains"/>
    <property type="match status" value="1"/>
</dbReference>
<comment type="caution">
    <text evidence="2">The sequence shown here is derived from an EMBL/GenBank/DDBJ whole genome shotgun (WGS) entry which is preliminary data.</text>
</comment>
<dbReference type="Gene3D" id="3.40.50.720">
    <property type="entry name" value="NAD(P)-binding Rossmann-like Domain"/>
    <property type="match status" value="1"/>
</dbReference>
<dbReference type="SMART" id="SM00881">
    <property type="entry name" value="CoA_binding"/>
    <property type="match status" value="1"/>
</dbReference>